<name>A0AAE9Z5X8_9GAMM</name>
<evidence type="ECO:0000313" key="4">
    <source>
        <dbReference type="Proteomes" id="UP000032352"/>
    </source>
</evidence>
<keyword evidence="4" id="KW-1185">Reference proteome</keyword>
<sequence length="107" mass="11557">MESKEKLPRSQDVVPPNGQFIPVWVDGTQVDGIPGESILSVLFAVGKRSITKNDHGKVTGAYCGMGVCHCCTVKVNNQHKVKACQTLIEPSMEIDTQSNRLDEGGMA</sequence>
<dbReference type="Gene3D" id="3.10.20.440">
    <property type="entry name" value="2Fe-2S iron-sulphur cluster binding domain, sarcosine oxidase, alpha subunit, N-terminal domain"/>
    <property type="match status" value="1"/>
</dbReference>
<gene>
    <name evidence="3" type="ORF">SG34_010910</name>
</gene>
<evidence type="ECO:0000256" key="2">
    <source>
        <dbReference type="ARBA" id="ARBA00023075"/>
    </source>
</evidence>
<dbReference type="InterPro" id="IPR042204">
    <property type="entry name" value="2Fe-2S-bd_N"/>
</dbReference>
<evidence type="ECO:0000313" key="3">
    <source>
        <dbReference type="EMBL" id="WDE07341.1"/>
    </source>
</evidence>
<keyword evidence="2" id="KW-0830">Ubiquinone</keyword>
<proteinExistence type="predicted"/>
<keyword evidence="1" id="KW-0560">Oxidoreductase</keyword>
<dbReference type="EMBL" id="CP059733">
    <property type="protein sequence ID" value="WDE07341.1"/>
    <property type="molecule type" value="Genomic_DNA"/>
</dbReference>
<organism evidence="3 4">
    <name type="scientific">Thalassomonas viridans</name>
    <dbReference type="NCBI Taxonomy" id="137584"/>
    <lineage>
        <taxon>Bacteria</taxon>
        <taxon>Pseudomonadati</taxon>
        <taxon>Pseudomonadota</taxon>
        <taxon>Gammaproteobacteria</taxon>
        <taxon>Alteromonadales</taxon>
        <taxon>Colwelliaceae</taxon>
        <taxon>Thalassomonas</taxon>
    </lineage>
</organism>
<dbReference type="CDD" id="cd00207">
    <property type="entry name" value="fer2"/>
    <property type="match status" value="1"/>
</dbReference>
<dbReference type="GO" id="GO:0051536">
    <property type="term" value="F:iron-sulfur cluster binding"/>
    <property type="evidence" value="ECO:0007669"/>
    <property type="project" value="InterPro"/>
</dbReference>
<dbReference type="InterPro" id="IPR001041">
    <property type="entry name" value="2Fe-2S_ferredoxin-type"/>
</dbReference>
<dbReference type="RefSeq" id="WP_044842162.1">
    <property type="nucleotide sequence ID" value="NZ_CP059733.1"/>
</dbReference>
<dbReference type="GO" id="GO:0016491">
    <property type="term" value="F:oxidoreductase activity"/>
    <property type="evidence" value="ECO:0007669"/>
    <property type="project" value="UniProtKB-KW"/>
</dbReference>
<reference evidence="3 4" key="2">
    <citation type="journal article" date="2022" name="Mar. Drugs">
        <title>Bioassay-Guided Fractionation Leads to the Detection of Cholic Acid Generated by the Rare Thalassomonas sp.</title>
        <authorList>
            <person name="Pheiffer F."/>
            <person name="Schneider Y.K."/>
            <person name="Hansen E.H."/>
            <person name="Andersen J.H."/>
            <person name="Isaksson J."/>
            <person name="Busche T."/>
            <person name="R C."/>
            <person name="Kalinowski J."/>
            <person name="Zyl L.V."/>
            <person name="Trindade M."/>
        </authorList>
    </citation>
    <scope>NUCLEOTIDE SEQUENCE [LARGE SCALE GENOMIC DNA]</scope>
    <source>
        <strain evidence="3 4">XOM25</strain>
    </source>
</reference>
<dbReference type="KEGG" id="tvd:SG34_010910"/>
<dbReference type="SUPFAM" id="SSF54292">
    <property type="entry name" value="2Fe-2S ferredoxin-like"/>
    <property type="match status" value="1"/>
</dbReference>
<dbReference type="AlphaFoldDB" id="A0AAE9Z5X8"/>
<accession>A0AAE9Z5X8</accession>
<reference evidence="3 4" key="1">
    <citation type="journal article" date="2015" name="Genome Announc.">
        <title>Draft Genome Sequences of Marine Isolates of Thalassomonas viridans and Thalassomonas actiniarum.</title>
        <authorList>
            <person name="Olonade I."/>
            <person name="van Zyl L.J."/>
            <person name="Trindade M."/>
        </authorList>
    </citation>
    <scope>NUCLEOTIDE SEQUENCE [LARGE SCALE GENOMIC DNA]</scope>
    <source>
        <strain evidence="3 4">XOM25</strain>
    </source>
</reference>
<evidence type="ECO:0000256" key="1">
    <source>
        <dbReference type="ARBA" id="ARBA00023002"/>
    </source>
</evidence>
<dbReference type="Pfam" id="PF13510">
    <property type="entry name" value="Fer2_4"/>
    <property type="match status" value="1"/>
</dbReference>
<dbReference type="InterPro" id="IPR036010">
    <property type="entry name" value="2Fe-2S_ferredoxin-like_sf"/>
</dbReference>
<protein>
    <submittedName>
        <fullName evidence="3">(2Fe-2S)-binding protein</fullName>
    </submittedName>
</protein>
<dbReference type="Proteomes" id="UP000032352">
    <property type="component" value="Chromosome"/>
</dbReference>